<evidence type="ECO:0000256" key="3">
    <source>
        <dbReference type="ARBA" id="ARBA00012110"/>
    </source>
</evidence>
<dbReference type="PANTHER" id="PTHR28629">
    <property type="entry name" value="TRIOKINASE/FMN CYCLASE"/>
    <property type="match status" value="1"/>
</dbReference>
<gene>
    <name evidence="19" type="ORF">SVUK_LOCUS4724</name>
</gene>
<proteinExistence type="inferred from homology"/>
<evidence type="ECO:0000256" key="8">
    <source>
        <dbReference type="ARBA" id="ARBA00022777"/>
    </source>
</evidence>
<evidence type="ECO:0000256" key="10">
    <source>
        <dbReference type="ARBA" id="ARBA00023285"/>
    </source>
</evidence>
<evidence type="ECO:0000259" key="18">
    <source>
        <dbReference type="PROSITE" id="PS51481"/>
    </source>
</evidence>
<feature type="non-terminal residue" evidence="19">
    <location>
        <position position="311"/>
    </location>
</feature>
<evidence type="ECO:0000256" key="14">
    <source>
        <dbReference type="ARBA" id="ARBA00047974"/>
    </source>
</evidence>
<evidence type="ECO:0000256" key="16">
    <source>
        <dbReference type="ARBA" id="ARBA00048898"/>
    </source>
</evidence>
<dbReference type="SUPFAM" id="SSF82549">
    <property type="entry name" value="DAK1/DegV-like"/>
    <property type="match status" value="1"/>
</dbReference>
<evidence type="ECO:0000256" key="15">
    <source>
        <dbReference type="ARBA" id="ARBA00048526"/>
    </source>
</evidence>
<feature type="domain" description="DhaL" evidence="17">
    <location>
        <begin position="236"/>
        <end position="311"/>
    </location>
</feature>
<keyword evidence="6" id="KW-0808">Transferase</keyword>
<evidence type="ECO:0000256" key="6">
    <source>
        <dbReference type="ARBA" id="ARBA00022679"/>
    </source>
</evidence>
<dbReference type="FunFam" id="3.30.1180.20:FF:000001">
    <property type="entry name" value="Dihydroxyacetone kinase 1"/>
    <property type="match status" value="1"/>
</dbReference>
<dbReference type="InterPro" id="IPR036117">
    <property type="entry name" value="DhaL_dom_sf"/>
</dbReference>
<feature type="domain" description="DhaK" evidence="18">
    <location>
        <begin position="1"/>
        <end position="177"/>
    </location>
</feature>
<comment type="function">
    <text evidence="12">Catalyzes both the phosphorylation of dihydroxyacetone and of glyceraldehyde, and the splitting of ribonucleoside diphosphate-X compounds among which FAD is the best substrate. Represses IFIH1-mediated cellular antiviral response.</text>
</comment>
<evidence type="ECO:0000256" key="13">
    <source>
        <dbReference type="ARBA" id="ARBA00046681"/>
    </source>
</evidence>
<dbReference type="EMBL" id="UYYB01013327">
    <property type="protein sequence ID" value="VDM69726.1"/>
    <property type="molecule type" value="Genomic_DNA"/>
</dbReference>
<comment type="catalytic activity">
    <reaction evidence="15">
        <text>FAD = riboflavin cyclic-4',5'-phosphate + AMP + H(+)</text>
        <dbReference type="Rhea" id="RHEA:13729"/>
        <dbReference type="ChEBI" id="CHEBI:15378"/>
        <dbReference type="ChEBI" id="CHEBI:57692"/>
        <dbReference type="ChEBI" id="CHEBI:76202"/>
        <dbReference type="ChEBI" id="CHEBI:456215"/>
        <dbReference type="EC" id="4.6.1.15"/>
    </reaction>
</comment>
<dbReference type="GO" id="GO:0004371">
    <property type="term" value="F:glycerone kinase activity"/>
    <property type="evidence" value="ECO:0007669"/>
    <property type="project" value="UniProtKB-EC"/>
</dbReference>
<evidence type="ECO:0000256" key="2">
    <source>
        <dbReference type="ARBA" id="ARBA00012107"/>
    </source>
</evidence>
<comment type="subunit">
    <text evidence="13">Homodimer. Interacts with IFIH1 (via the CARD domains), the interaction is inhibited by viral infection.</text>
</comment>
<sequence length="311" mass="33939">MAETGKYSAQQIENRAKRIVENSGTMGVSLYPCSVPGRGKMFDMPDNMMEVGLGIHGEPGCERETVMSAGKIVTKIMNRLQNIVKFTKATQTTRIFFPDQPIVLLINNLGGVSQLEMGIIKSEAVKWCLQHSITIARLLCGTYMTSLDGHGISLTVLKQFDEEILELLDAPTSAPGWHVPDKLGKPKAAPPEKGELSTLQYSGGGVLFTKGDSITSFLHSSRKVRMRRWRCSEQEDIGRKCVNAVCEKMIAMEAELNALDSAAGDGDCGTTFAQAARTIMERMETLPFTSAQQLLHNLSEIFEYVGGTGGA</sequence>
<dbReference type="EC" id="2.7.1.29" evidence="2"/>
<evidence type="ECO:0000256" key="4">
    <source>
        <dbReference type="ARBA" id="ARBA00012578"/>
    </source>
</evidence>
<dbReference type="GO" id="GO:0005524">
    <property type="term" value="F:ATP binding"/>
    <property type="evidence" value="ECO:0007669"/>
    <property type="project" value="UniProtKB-KW"/>
</dbReference>
<dbReference type="Gene3D" id="1.25.40.340">
    <property type="match status" value="1"/>
</dbReference>
<dbReference type="AlphaFoldDB" id="A0A3P7IJA5"/>
<accession>A0A3P7IJA5</accession>
<evidence type="ECO:0000313" key="20">
    <source>
        <dbReference type="Proteomes" id="UP000270094"/>
    </source>
</evidence>
<dbReference type="InterPro" id="IPR004007">
    <property type="entry name" value="DhaL_dom"/>
</dbReference>
<dbReference type="PROSITE" id="PS51481">
    <property type="entry name" value="DHAK"/>
    <property type="match status" value="1"/>
</dbReference>
<dbReference type="Gene3D" id="3.30.1180.20">
    <property type="entry name" value="Dihydroxyacetone kinase, domain 2"/>
    <property type="match status" value="1"/>
</dbReference>
<keyword evidence="7" id="KW-0547">Nucleotide-binding</keyword>
<evidence type="ECO:0000256" key="1">
    <source>
        <dbReference type="ARBA" id="ARBA00008757"/>
    </source>
</evidence>
<comment type="catalytic activity">
    <reaction evidence="16">
        <text>dihydroxyacetone + ATP = dihydroxyacetone phosphate + ADP + H(+)</text>
        <dbReference type="Rhea" id="RHEA:15773"/>
        <dbReference type="ChEBI" id="CHEBI:15378"/>
        <dbReference type="ChEBI" id="CHEBI:16016"/>
        <dbReference type="ChEBI" id="CHEBI:30616"/>
        <dbReference type="ChEBI" id="CHEBI:57642"/>
        <dbReference type="ChEBI" id="CHEBI:456216"/>
        <dbReference type="EC" id="2.7.1.29"/>
    </reaction>
</comment>
<reference evidence="19 20" key="1">
    <citation type="submission" date="2018-11" db="EMBL/GenBank/DDBJ databases">
        <authorList>
            <consortium name="Pathogen Informatics"/>
        </authorList>
    </citation>
    <scope>NUCLEOTIDE SEQUENCE [LARGE SCALE GENOMIC DNA]</scope>
</reference>
<dbReference type="InterPro" id="IPR004006">
    <property type="entry name" value="DhaK_dom"/>
</dbReference>
<keyword evidence="8" id="KW-0418">Kinase</keyword>
<keyword evidence="20" id="KW-1185">Reference proteome</keyword>
<keyword evidence="9" id="KW-0067">ATP-binding</keyword>
<dbReference type="OrthoDB" id="1724672at2759"/>
<dbReference type="PANTHER" id="PTHR28629:SF4">
    <property type="entry name" value="TRIOKINASE_FMN CYCLASE"/>
    <property type="match status" value="1"/>
</dbReference>
<comment type="similarity">
    <text evidence="1">Belongs to the dihydroxyacetone kinase (DAK) family.</text>
</comment>
<evidence type="ECO:0000256" key="5">
    <source>
        <dbReference type="ARBA" id="ARBA00018932"/>
    </source>
</evidence>
<dbReference type="GO" id="GO:0034012">
    <property type="term" value="F:FAD-AMP lyase (cyclizing) activity"/>
    <property type="evidence" value="ECO:0007669"/>
    <property type="project" value="UniProtKB-EC"/>
</dbReference>
<dbReference type="InterPro" id="IPR050861">
    <property type="entry name" value="Dihydroxyacetone_Kinase"/>
</dbReference>
<dbReference type="Proteomes" id="UP000270094">
    <property type="component" value="Unassembled WGS sequence"/>
</dbReference>
<evidence type="ECO:0000259" key="17">
    <source>
        <dbReference type="PROSITE" id="PS51480"/>
    </source>
</evidence>
<evidence type="ECO:0000256" key="11">
    <source>
        <dbReference type="ARBA" id="ARBA00032426"/>
    </source>
</evidence>
<name>A0A3P7IJA5_STRVU</name>
<dbReference type="EC" id="2.7.1.28" evidence="3"/>
<evidence type="ECO:0000313" key="19">
    <source>
        <dbReference type="EMBL" id="VDM69726.1"/>
    </source>
</evidence>
<dbReference type="EC" id="4.6.1.15" evidence="4"/>
<dbReference type="SUPFAM" id="SSF101473">
    <property type="entry name" value="DhaL-like"/>
    <property type="match status" value="1"/>
</dbReference>
<evidence type="ECO:0000256" key="9">
    <source>
        <dbReference type="ARBA" id="ARBA00022840"/>
    </source>
</evidence>
<dbReference type="Pfam" id="PF02733">
    <property type="entry name" value="Dak1"/>
    <property type="match status" value="1"/>
</dbReference>
<dbReference type="GO" id="GO:0050354">
    <property type="term" value="F:triokinase activity"/>
    <property type="evidence" value="ECO:0007669"/>
    <property type="project" value="UniProtKB-EC"/>
</dbReference>
<keyword evidence="10" id="KW-0170">Cobalt</keyword>
<dbReference type="GO" id="GO:0019563">
    <property type="term" value="P:glycerol catabolic process"/>
    <property type="evidence" value="ECO:0007669"/>
    <property type="project" value="TreeGrafter"/>
</dbReference>
<evidence type="ECO:0000256" key="12">
    <source>
        <dbReference type="ARBA" id="ARBA00045490"/>
    </source>
</evidence>
<organism evidence="19 20">
    <name type="scientific">Strongylus vulgaris</name>
    <name type="common">Blood worm</name>
    <dbReference type="NCBI Taxonomy" id="40348"/>
    <lineage>
        <taxon>Eukaryota</taxon>
        <taxon>Metazoa</taxon>
        <taxon>Ecdysozoa</taxon>
        <taxon>Nematoda</taxon>
        <taxon>Chromadorea</taxon>
        <taxon>Rhabditida</taxon>
        <taxon>Rhabditina</taxon>
        <taxon>Rhabditomorpha</taxon>
        <taxon>Strongyloidea</taxon>
        <taxon>Strongylidae</taxon>
        <taxon>Strongylus</taxon>
    </lineage>
</organism>
<evidence type="ECO:0000256" key="7">
    <source>
        <dbReference type="ARBA" id="ARBA00022741"/>
    </source>
</evidence>
<protein>
    <recommendedName>
        <fullName evidence="5">Triokinase/FMN cyclase</fullName>
        <ecNumber evidence="3">2.7.1.28</ecNumber>
        <ecNumber evidence="2">2.7.1.29</ecNumber>
        <ecNumber evidence="4">4.6.1.15</ecNumber>
    </recommendedName>
    <alternativeName>
        <fullName evidence="11">Bifunctional ATP-dependent dihydroxyacetone kinase/FAD-AMP lyase (cyclizing)</fullName>
    </alternativeName>
</protein>
<dbReference type="PROSITE" id="PS51480">
    <property type="entry name" value="DHAL"/>
    <property type="match status" value="1"/>
</dbReference>
<comment type="catalytic activity">
    <reaction evidence="14">
        <text>D-glyceraldehyde + ATP = D-glyceraldehyde 3-phosphate + ADP + H(+)</text>
        <dbReference type="Rhea" id="RHEA:13941"/>
        <dbReference type="ChEBI" id="CHEBI:15378"/>
        <dbReference type="ChEBI" id="CHEBI:17378"/>
        <dbReference type="ChEBI" id="CHEBI:30616"/>
        <dbReference type="ChEBI" id="CHEBI:59776"/>
        <dbReference type="ChEBI" id="CHEBI:456216"/>
        <dbReference type="EC" id="2.7.1.28"/>
    </reaction>
</comment>
<dbReference type="GO" id="GO:0005829">
    <property type="term" value="C:cytosol"/>
    <property type="evidence" value="ECO:0007669"/>
    <property type="project" value="TreeGrafter"/>
</dbReference>